<gene>
    <name evidence="1" type="ORF">HHI36_007817</name>
</gene>
<dbReference type="EMBL" id="JABFTP020000021">
    <property type="protein sequence ID" value="KAL3268715.1"/>
    <property type="molecule type" value="Genomic_DNA"/>
</dbReference>
<keyword evidence="2" id="KW-1185">Reference proteome</keyword>
<accession>A0ABD2MR79</accession>
<evidence type="ECO:0000313" key="1">
    <source>
        <dbReference type="EMBL" id="KAL3268715.1"/>
    </source>
</evidence>
<dbReference type="Proteomes" id="UP001516400">
    <property type="component" value="Unassembled WGS sequence"/>
</dbReference>
<sequence length="150" mass="17606">MGTEIKKSFTRITEQAKTTTDHAYSNDNSFQVKDCETPSITDHYSIEILSENKTMKKKTLLINYREEKLLKADVFEPIFQNKGDLQAENVQEMLNDFYGKCLVTLDAVARKREKLFVEKQNAWYDEEIKEMTIDRDICYKRARSGLGVFW</sequence>
<reference evidence="1 2" key="1">
    <citation type="journal article" date="2021" name="BMC Biol.">
        <title>Horizontally acquired antibacterial genes associated with adaptive radiation of ladybird beetles.</title>
        <authorList>
            <person name="Li H.S."/>
            <person name="Tang X.F."/>
            <person name="Huang Y.H."/>
            <person name="Xu Z.Y."/>
            <person name="Chen M.L."/>
            <person name="Du X.Y."/>
            <person name="Qiu B.Y."/>
            <person name="Chen P.T."/>
            <person name="Zhang W."/>
            <person name="Slipinski A."/>
            <person name="Escalona H.E."/>
            <person name="Waterhouse R.M."/>
            <person name="Zwick A."/>
            <person name="Pang H."/>
        </authorList>
    </citation>
    <scope>NUCLEOTIDE SEQUENCE [LARGE SCALE GENOMIC DNA]</scope>
    <source>
        <strain evidence="1">SYSU2018</strain>
    </source>
</reference>
<name>A0ABD2MR79_9CUCU</name>
<protein>
    <submittedName>
        <fullName evidence="1">Uncharacterized protein</fullName>
    </submittedName>
</protein>
<proteinExistence type="predicted"/>
<evidence type="ECO:0000313" key="2">
    <source>
        <dbReference type="Proteomes" id="UP001516400"/>
    </source>
</evidence>
<dbReference type="AlphaFoldDB" id="A0ABD2MR79"/>
<comment type="caution">
    <text evidence="1">The sequence shown here is derived from an EMBL/GenBank/DDBJ whole genome shotgun (WGS) entry which is preliminary data.</text>
</comment>
<organism evidence="1 2">
    <name type="scientific">Cryptolaemus montrouzieri</name>
    <dbReference type="NCBI Taxonomy" id="559131"/>
    <lineage>
        <taxon>Eukaryota</taxon>
        <taxon>Metazoa</taxon>
        <taxon>Ecdysozoa</taxon>
        <taxon>Arthropoda</taxon>
        <taxon>Hexapoda</taxon>
        <taxon>Insecta</taxon>
        <taxon>Pterygota</taxon>
        <taxon>Neoptera</taxon>
        <taxon>Endopterygota</taxon>
        <taxon>Coleoptera</taxon>
        <taxon>Polyphaga</taxon>
        <taxon>Cucujiformia</taxon>
        <taxon>Coccinelloidea</taxon>
        <taxon>Coccinellidae</taxon>
        <taxon>Scymninae</taxon>
        <taxon>Scymnini</taxon>
        <taxon>Cryptolaemus</taxon>
    </lineage>
</organism>